<feature type="domain" description="Phosducin" evidence="3">
    <location>
        <begin position="71"/>
        <end position="232"/>
    </location>
</feature>
<dbReference type="EMBL" id="JASNQZ010000004">
    <property type="protein sequence ID" value="KAL0958537.1"/>
    <property type="molecule type" value="Genomic_DNA"/>
</dbReference>
<evidence type="ECO:0000256" key="2">
    <source>
        <dbReference type="SAM" id="MobiDB-lite"/>
    </source>
</evidence>
<comment type="caution">
    <text evidence="4">The sequence shown here is derived from an EMBL/GenBank/DDBJ whole genome shotgun (WGS) entry which is preliminary data.</text>
</comment>
<feature type="region of interest" description="Disordered" evidence="2">
    <location>
        <begin position="350"/>
        <end position="373"/>
    </location>
</feature>
<protein>
    <recommendedName>
        <fullName evidence="3">Phosducin domain-containing protein</fullName>
    </recommendedName>
</protein>
<feature type="compositionally biased region" description="Low complexity" evidence="2">
    <location>
        <begin position="236"/>
        <end position="251"/>
    </location>
</feature>
<proteinExistence type="inferred from homology"/>
<dbReference type="Pfam" id="PF02114">
    <property type="entry name" value="Phosducin"/>
    <property type="match status" value="1"/>
</dbReference>
<feature type="region of interest" description="Disordered" evidence="2">
    <location>
        <begin position="231"/>
        <end position="299"/>
    </location>
</feature>
<dbReference type="Gene3D" id="3.40.30.10">
    <property type="entry name" value="Glutaredoxin"/>
    <property type="match status" value="1"/>
</dbReference>
<dbReference type="PANTHER" id="PTHR46052:SF1">
    <property type="entry name" value="PHOSDUCIN-LIKE PROTEIN"/>
    <property type="match status" value="1"/>
</dbReference>
<evidence type="ECO:0000313" key="5">
    <source>
        <dbReference type="Proteomes" id="UP001556367"/>
    </source>
</evidence>
<comment type="similarity">
    <text evidence="1">Belongs to the phosducin family.</text>
</comment>
<organism evidence="4 5">
    <name type="scientific">Hohenbuehelia grisea</name>
    <dbReference type="NCBI Taxonomy" id="104357"/>
    <lineage>
        <taxon>Eukaryota</taxon>
        <taxon>Fungi</taxon>
        <taxon>Dikarya</taxon>
        <taxon>Basidiomycota</taxon>
        <taxon>Agaricomycotina</taxon>
        <taxon>Agaricomycetes</taxon>
        <taxon>Agaricomycetidae</taxon>
        <taxon>Agaricales</taxon>
        <taxon>Pleurotineae</taxon>
        <taxon>Pleurotaceae</taxon>
        <taxon>Hohenbuehelia</taxon>
    </lineage>
</organism>
<feature type="compositionally biased region" description="Acidic residues" evidence="2">
    <location>
        <begin position="267"/>
        <end position="299"/>
    </location>
</feature>
<dbReference type="CDD" id="cd02957">
    <property type="entry name" value="Phd_like"/>
    <property type="match status" value="1"/>
</dbReference>
<name>A0ABR3JSN6_9AGAR</name>
<accession>A0ABR3JSN6</accession>
<evidence type="ECO:0000259" key="3">
    <source>
        <dbReference type="Pfam" id="PF02114"/>
    </source>
</evidence>
<keyword evidence="5" id="KW-1185">Reference proteome</keyword>
<feature type="compositionally biased region" description="Acidic residues" evidence="2">
    <location>
        <begin position="354"/>
        <end position="363"/>
    </location>
</feature>
<reference evidence="5" key="1">
    <citation type="submission" date="2024-06" db="EMBL/GenBank/DDBJ databases">
        <title>Multi-omics analyses provide insights into the biosynthesis of the anticancer antibiotic pleurotin in Hohenbuehelia grisea.</title>
        <authorList>
            <person name="Weaver J.A."/>
            <person name="Alberti F."/>
        </authorList>
    </citation>
    <scope>NUCLEOTIDE SEQUENCE [LARGE SCALE GENOMIC DNA]</scope>
    <source>
        <strain evidence="5">T-177</strain>
    </source>
</reference>
<dbReference type="Proteomes" id="UP001556367">
    <property type="component" value="Unassembled WGS sequence"/>
</dbReference>
<dbReference type="SUPFAM" id="SSF52833">
    <property type="entry name" value="Thioredoxin-like"/>
    <property type="match status" value="1"/>
</dbReference>
<sequence>MMNADLEALVLSGELFNQSGRDPGATPPRTPSPDHGWHDELLNGDGDEEKPLGGSKSGLEPSHESIGMGPGRTGVKGVIRDHDEANSIGRQQAQHAAHEKAAAWERGNLGGATYLEEERAKARHNQLFGLDEKIDRLVLDEHSRDKAWEKAAIGDAFGFGKKRRFGHLREVGVKGFVNAVEKEDRGVYVVVHLYDPSLERCYVLDETLAQLARAHAGTKFLRSRAAALGFASSSGPTSKGLSIGSSSSAPDSRSKTRSICTSRIAEDSDEEDPYADGGNDEDEDADDSDLEPEEDDVDLDMLPTMLVYRDGELVHTWVRVDWEAGSAGIEDLLERHHVFGGHSGPLDNLGLPSDGEDDTEGLDDNIFWSDNED</sequence>
<dbReference type="PANTHER" id="PTHR46052">
    <property type="entry name" value="PHOSDUCIN-LIKE PROTEIN"/>
    <property type="match status" value="1"/>
</dbReference>
<dbReference type="InterPro" id="IPR024253">
    <property type="entry name" value="Phosducin_thioredoxin-like_dom"/>
</dbReference>
<evidence type="ECO:0000256" key="1">
    <source>
        <dbReference type="ARBA" id="ARBA00009686"/>
    </source>
</evidence>
<evidence type="ECO:0000313" key="4">
    <source>
        <dbReference type="EMBL" id="KAL0958537.1"/>
    </source>
</evidence>
<dbReference type="InterPro" id="IPR036249">
    <property type="entry name" value="Thioredoxin-like_sf"/>
</dbReference>
<feature type="region of interest" description="Disordered" evidence="2">
    <location>
        <begin position="1"/>
        <end position="77"/>
    </location>
</feature>
<gene>
    <name evidence="4" type="ORF">HGRIS_000677</name>
</gene>
<dbReference type="InterPro" id="IPR051499">
    <property type="entry name" value="Phosducin-like_reg"/>
</dbReference>